<dbReference type="GO" id="GO:0042729">
    <property type="term" value="C:DASH complex"/>
    <property type="evidence" value="ECO:0007669"/>
    <property type="project" value="InterPro"/>
</dbReference>
<evidence type="ECO:0000256" key="9">
    <source>
        <dbReference type="ARBA" id="ARBA00022701"/>
    </source>
</evidence>
<dbReference type="PANTHER" id="PTHR28025">
    <property type="entry name" value="DASH COMPLEX SUBUNIT DAD1"/>
    <property type="match status" value="1"/>
</dbReference>
<protein>
    <recommendedName>
        <fullName evidence="5">DASH complex subunit DAD1</fullName>
    </recommendedName>
    <alternativeName>
        <fullName evidence="16">Outer kinetochore protein DAD1</fullName>
    </alternativeName>
</protein>
<evidence type="ECO:0000256" key="10">
    <source>
        <dbReference type="ARBA" id="ARBA00022776"/>
    </source>
</evidence>
<evidence type="ECO:0000256" key="12">
    <source>
        <dbReference type="ARBA" id="ARBA00023212"/>
    </source>
</evidence>
<reference evidence="19" key="1">
    <citation type="submission" date="2016-03" db="EMBL/GenBank/DDBJ databases">
        <authorList>
            <person name="Devillers H."/>
        </authorList>
    </citation>
    <scope>NUCLEOTIDE SEQUENCE [LARGE SCALE GENOMIC DNA]</scope>
</reference>
<evidence type="ECO:0000256" key="5">
    <source>
        <dbReference type="ARBA" id="ARBA00020261"/>
    </source>
</evidence>
<sequence length="96" mass="10600">MSEPLDRDNELSGELQESDRYFLEQRDLVVQDINQTLDSILNNLNGLNISLENFIAVGKEFESVSELWKTFYAGLSGTDGSAAPAKDIEETGSNAD</sequence>
<evidence type="ECO:0000256" key="17">
    <source>
        <dbReference type="SAM" id="MobiDB-lite"/>
    </source>
</evidence>
<dbReference type="Proteomes" id="UP000191024">
    <property type="component" value="Chromosome H"/>
</dbReference>
<name>A0A1G4KFX5_9SACH</name>
<evidence type="ECO:0000256" key="11">
    <source>
        <dbReference type="ARBA" id="ARBA00022838"/>
    </source>
</evidence>
<evidence type="ECO:0000256" key="4">
    <source>
        <dbReference type="ARBA" id="ARBA00010146"/>
    </source>
</evidence>
<feature type="region of interest" description="Disordered" evidence="17">
    <location>
        <begin position="76"/>
        <end position="96"/>
    </location>
</feature>
<keyword evidence="6" id="KW-0158">Chromosome</keyword>
<dbReference type="Pfam" id="PF08649">
    <property type="entry name" value="DASH_Dad1"/>
    <property type="match status" value="1"/>
</dbReference>
<dbReference type="GO" id="GO:0072686">
    <property type="term" value="C:mitotic spindle"/>
    <property type="evidence" value="ECO:0007669"/>
    <property type="project" value="InterPro"/>
</dbReference>
<keyword evidence="9" id="KW-0493">Microtubule</keyword>
<evidence type="ECO:0000256" key="1">
    <source>
        <dbReference type="ARBA" id="ARBA00004123"/>
    </source>
</evidence>
<gene>
    <name evidence="18" type="ORF">LAMI_0H07976G</name>
</gene>
<keyword evidence="14" id="KW-0131">Cell cycle</keyword>
<evidence type="ECO:0000256" key="8">
    <source>
        <dbReference type="ARBA" id="ARBA00022618"/>
    </source>
</evidence>
<evidence type="ECO:0000256" key="6">
    <source>
        <dbReference type="ARBA" id="ARBA00022454"/>
    </source>
</evidence>
<evidence type="ECO:0000256" key="13">
    <source>
        <dbReference type="ARBA" id="ARBA00023242"/>
    </source>
</evidence>
<evidence type="ECO:0000313" key="18">
    <source>
        <dbReference type="EMBL" id="SCV03416.1"/>
    </source>
</evidence>
<dbReference type="GO" id="GO:0051010">
    <property type="term" value="F:microtubule plus-end binding"/>
    <property type="evidence" value="ECO:0007669"/>
    <property type="project" value="TreeGrafter"/>
</dbReference>
<dbReference type="EMBL" id="LT598468">
    <property type="protein sequence ID" value="SCV03416.1"/>
    <property type="molecule type" value="Genomic_DNA"/>
</dbReference>
<keyword evidence="8" id="KW-0132">Cell division</keyword>
<evidence type="ECO:0000313" key="19">
    <source>
        <dbReference type="Proteomes" id="UP000191024"/>
    </source>
</evidence>
<evidence type="ECO:0000256" key="16">
    <source>
        <dbReference type="ARBA" id="ARBA00030566"/>
    </source>
</evidence>
<keyword evidence="13" id="KW-0539">Nucleus</keyword>
<keyword evidence="19" id="KW-1185">Reference proteome</keyword>
<evidence type="ECO:0000256" key="2">
    <source>
        <dbReference type="ARBA" id="ARBA00004186"/>
    </source>
</evidence>
<keyword evidence="11" id="KW-0995">Kinetochore</keyword>
<proteinExistence type="inferred from homology"/>
<evidence type="ECO:0000256" key="7">
    <source>
        <dbReference type="ARBA" id="ARBA00022490"/>
    </source>
</evidence>
<evidence type="ECO:0000256" key="15">
    <source>
        <dbReference type="ARBA" id="ARBA00023328"/>
    </source>
</evidence>
<keyword evidence="10" id="KW-0498">Mitosis</keyword>
<dbReference type="AlphaFoldDB" id="A0A1G4KFX5"/>
<comment type="similarity">
    <text evidence="4">Belongs to the DASH complex DAD1 family.</text>
</comment>
<dbReference type="STRING" id="1230905.A0A1G4KFX5"/>
<keyword evidence="12" id="KW-0206">Cytoskeleton</keyword>
<evidence type="ECO:0000256" key="14">
    <source>
        <dbReference type="ARBA" id="ARBA00023306"/>
    </source>
</evidence>
<evidence type="ECO:0000256" key="3">
    <source>
        <dbReference type="ARBA" id="ARBA00004629"/>
    </source>
</evidence>
<comment type="subcellular location">
    <subcellularLocation>
        <location evidence="3">Chromosome</location>
        <location evidence="3">Centromere</location>
        <location evidence="3">Kinetochore</location>
    </subcellularLocation>
    <subcellularLocation>
        <location evidence="2">Cytoplasm</location>
        <location evidence="2">Cytoskeleton</location>
        <location evidence="2">Spindle</location>
    </subcellularLocation>
    <subcellularLocation>
        <location evidence="1">Nucleus</location>
    </subcellularLocation>
</comment>
<dbReference type="InterPro" id="IPR013958">
    <property type="entry name" value="DASH_Dad1"/>
</dbReference>
<keyword evidence="15" id="KW-0137">Centromere</keyword>
<dbReference type="GO" id="GO:0044732">
    <property type="term" value="C:mitotic spindle pole body"/>
    <property type="evidence" value="ECO:0007669"/>
    <property type="project" value="TreeGrafter"/>
</dbReference>
<dbReference type="GO" id="GO:0005876">
    <property type="term" value="C:spindle microtubule"/>
    <property type="evidence" value="ECO:0007669"/>
    <property type="project" value="TreeGrafter"/>
</dbReference>
<organism evidence="18 19">
    <name type="scientific">Lachancea mirantina</name>
    <dbReference type="NCBI Taxonomy" id="1230905"/>
    <lineage>
        <taxon>Eukaryota</taxon>
        <taxon>Fungi</taxon>
        <taxon>Dikarya</taxon>
        <taxon>Ascomycota</taxon>
        <taxon>Saccharomycotina</taxon>
        <taxon>Saccharomycetes</taxon>
        <taxon>Saccharomycetales</taxon>
        <taxon>Saccharomycetaceae</taxon>
        <taxon>Lachancea</taxon>
    </lineage>
</organism>
<dbReference type="OrthoDB" id="5566853at2759"/>
<keyword evidence="7" id="KW-0963">Cytoplasm</keyword>
<dbReference type="PANTHER" id="PTHR28025:SF1">
    <property type="entry name" value="DASH COMPLEX SUBUNIT DAD1"/>
    <property type="match status" value="1"/>
</dbReference>
<accession>A0A1G4KFX5</accession>
<dbReference type="GO" id="GO:0051301">
    <property type="term" value="P:cell division"/>
    <property type="evidence" value="ECO:0007669"/>
    <property type="project" value="UniProtKB-KW"/>
</dbReference>